<organism evidence="2 3">
    <name type="scientific">Nocardioides panacisoli</name>
    <dbReference type="NCBI Taxonomy" id="627624"/>
    <lineage>
        <taxon>Bacteria</taxon>
        <taxon>Bacillati</taxon>
        <taxon>Actinomycetota</taxon>
        <taxon>Actinomycetes</taxon>
        <taxon>Propionibacteriales</taxon>
        <taxon>Nocardioidaceae</taxon>
        <taxon>Nocardioides</taxon>
    </lineage>
</organism>
<proteinExistence type="predicted"/>
<feature type="transmembrane region" description="Helical" evidence="1">
    <location>
        <begin position="50"/>
        <end position="71"/>
    </location>
</feature>
<evidence type="ECO:0008006" key="4">
    <source>
        <dbReference type="Google" id="ProtNLM"/>
    </source>
</evidence>
<dbReference type="EMBL" id="BAABAH010000003">
    <property type="protein sequence ID" value="GAA3812233.1"/>
    <property type="molecule type" value="Genomic_DNA"/>
</dbReference>
<dbReference type="RefSeq" id="WP_344773594.1">
    <property type="nucleotide sequence ID" value="NZ_BAABAH010000003.1"/>
</dbReference>
<feature type="transmembrane region" description="Helical" evidence="1">
    <location>
        <begin position="26"/>
        <end position="44"/>
    </location>
</feature>
<sequence length="104" mass="11420">MALISRRRRIKPSVVDPATGERLSPWSFLGMVLMACSFFLYAASGLVAPWWAVAALLVVWAALLVLCLSWFVRRPTWVPVVGALSIVLWFCVLVAGGAFLGWSP</sequence>
<accession>A0ABP7I8F8</accession>
<keyword evidence="3" id="KW-1185">Reference proteome</keyword>
<evidence type="ECO:0000313" key="3">
    <source>
        <dbReference type="Proteomes" id="UP001501821"/>
    </source>
</evidence>
<evidence type="ECO:0000256" key="1">
    <source>
        <dbReference type="SAM" id="Phobius"/>
    </source>
</evidence>
<keyword evidence="1" id="KW-0472">Membrane</keyword>
<evidence type="ECO:0000313" key="2">
    <source>
        <dbReference type="EMBL" id="GAA3812233.1"/>
    </source>
</evidence>
<feature type="transmembrane region" description="Helical" evidence="1">
    <location>
        <begin position="78"/>
        <end position="102"/>
    </location>
</feature>
<name>A0ABP7I8F8_9ACTN</name>
<keyword evidence="1" id="KW-1133">Transmembrane helix</keyword>
<reference evidence="3" key="1">
    <citation type="journal article" date="2019" name="Int. J. Syst. Evol. Microbiol.">
        <title>The Global Catalogue of Microorganisms (GCM) 10K type strain sequencing project: providing services to taxonomists for standard genome sequencing and annotation.</title>
        <authorList>
            <consortium name="The Broad Institute Genomics Platform"/>
            <consortium name="The Broad Institute Genome Sequencing Center for Infectious Disease"/>
            <person name="Wu L."/>
            <person name="Ma J."/>
        </authorList>
    </citation>
    <scope>NUCLEOTIDE SEQUENCE [LARGE SCALE GENOMIC DNA]</scope>
    <source>
        <strain evidence="3">JCM 16953</strain>
    </source>
</reference>
<keyword evidence="1" id="KW-0812">Transmembrane</keyword>
<comment type="caution">
    <text evidence="2">The sequence shown here is derived from an EMBL/GenBank/DDBJ whole genome shotgun (WGS) entry which is preliminary data.</text>
</comment>
<gene>
    <name evidence="2" type="ORF">GCM10022242_13440</name>
</gene>
<protein>
    <recommendedName>
        <fullName evidence="4">DUF4175 domain-containing protein</fullName>
    </recommendedName>
</protein>
<dbReference type="Proteomes" id="UP001501821">
    <property type="component" value="Unassembled WGS sequence"/>
</dbReference>